<evidence type="ECO:0000256" key="1">
    <source>
        <dbReference type="SAM" id="Phobius"/>
    </source>
</evidence>
<keyword evidence="1" id="KW-0812">Transmembrane</keyword>
<evidence type="ECO:0000313" key="2">
    <source>
        <dbReference type="EMBL" id="GBB95734.1"/>
    </source>
</evidence>
<reference evidence="3" key="2">
    <citation type="submission" date="2019-10" db="EMBL/GenBank/DDBJ databases">
        <title>Conservation and host-specific expression of non-tandemly repeated heterogenous ribosome RNA gene in arbuscular mycorrhizal fungi.</title>
        <authorList>
            <person name="Maeda T."/>
            <person name="Kobayashi Y."/>
            <person name="Nakagawa T."/>
            <person name="Ezawa T."/>
            <person name="Yamaguchi K."/>
            <person name="Bino T."/>
            <person name="Nishimoto Y."/>
            <person name="Shigenobu S."/>
            <person name="Kawaguchi M."/>
        </authorList>
    </citation>
    <scope>NUCLEOTIDE SEQUENCE</scope>
    <source>
        <strain evidence="3">HR1</strain>
    </source>
</reference>
<sequence length="365" mass="42762">MSNFYDPRFESNNNDPFKRDDIPFNMINFGKKSQLIMENFKNCCEEIKFDNNEIMTYVVILIKEQRKIFRKFAEDSIKLSDNLLDYSIDLLFFIDCFKDNRYSDDELLELLNDLLIKSKENHRMVKDLKKVIINKDEIENTDTIPKDNIKNKPRSVGIKDKLIDVQNFLPEYVEIIKKYPGSISPDYISKIKKEITQKCNRKKRSLFSSTVALVSCVGAGILIACAPAAVTVATVGTVISFVSNIYSYFNLFKARRNDKTINCLVKKLKVEADELVKKIELFSGSLETIVLEIITFEIFWENQIEKIDFLIKNLGGFKKTEKRHNKDKIINSIEKKWKDVERECQIYSHEMKDLLIRDEYIKVKF</sequence>
<keyword evidence="4" id="KW-1185">Reference proteome</keyword>
<dbReference type="AlphaFoldDB" id="A0A2Z6RCQ3"/>
<feature type="transmembrane region" description="Helical" evidence="1">
    <location>
        <begin position="230"/>
        <end position="249"/>
    </location>
</feature>
<feature type="transmembrane region" description="Helical" evidence="1">
    <location>
        <begin position="206"/>
        <end position="224"/>
    </location>
</feature>
<reference evidence="2 4" key="1">
    <citation type="submission" date="2017-11" db="EMBL/GenBank/DDBJ databases">
        <title>The genome of Rhizophagus clarus HR1 reveals common genetic basis of auxotrophy among arbuscular mycorrhizal fungi.</title>
        <authorList>
            <person name="Kobayashi Y."/>
        </authorList>
    </citation>
    <scope>NUCLEOTIDE SEQUENCE [LARGE SCALE GENOMIC DNA]</scope>
    <source>
        <strain evidence="2 4">HR1</strain>
    </source>
</reference>
<keyword evidence="1" id="KW-0472">Membrane</keyword>
<protein>
    <submittedName>
        <fullName evidence="2">Uncharacterized protein</fullName>
    </submittedName>
</protein>
<evidence type="ECO:0000313" key="3">
    <source>
        <dbReference type="EMBL" id="GES82595.1"/>
    </source>
</evidence>
<dbReference type="EMBL" id="BLAL01000061">
    <property type="protein sequence ID" value="GES82595.1"/>
    <property type="molecule type" value="Genomic_DNA"/>
</dbReference>
<accession>A0A2Z6RCQ3</accession>
<proteinExistence type="predicted"/>
<evidence type="ECO:0000313" key="4">
    <source>
        <dbReference type="Proteomes" id="UP000247702"/>
    </source>
</evidence>
<dbReference type="EMBL" id="BEXD01001780">
    <property type="protein sequence ID" value="GBB95734.1"/>
    <property type="molecule type" value="Genomic_DNA"/>
</dbReference>
<comment type="caution">
    <text evidence="2">The sequence shown here is derived from an EMBL/GenBank/DDBJ whole genome shotgun (WGS) entry which is preliminary data.</text>
</comment>
<keyword evidence="1" id="KW-1133">Transmembrane helix</keyword>
<dbReference type="OrthoDB" id="2384449at2759"/>
<organism evidence="2 4">
    <name type="scientific">Rhizophagus clarus</name>
    <dbReference type="NCBI Taxonomy" id="94130"/>
    <lineage>
        <taxon>Eukaryota</taxon>
        <taxon>Fungi</taxon>
        <taxon>Fungi incertae sedis</taxon>
        <taxon>Mucoromycota</taxon>
        <taxon>Glomeromycotina</taxon>
        <taxon>Glomeromycetes</taxon>
        <taxon>Glomerales</taxon>
        <taxon>Glomeraceae</taxon>
        <taxon>Rhizophagus</taxon>
    </lineage>
</organism>
<gene>
    <name evidence="3" type="ORF">RCL2_000979100</name>
    <name evidence="2" type="ORF">RclHR1_02600003</name>
</gene>
<dbReference type="Proteomes" id="UP000247702">
    <property type="component" value="Unassembled WGS sequence"/>
</dbReference>
<dbReference type="Proteomes" id="UP000615446">
    <property type="component" value="Unassembled WGS sequence"/>
</dbReference>
<name>A0A2Z6RCQ3_9GLOM</name>